<comment type="similarity">
    <text evidence="2">Belongs to the SusD family.</text>
</comment>
<dbReference type="SUPFAM" id="SSF48452">
    <property type="entry name" value="TPR-like"/>
    <property type="match status" value="1"/>
</dbReference>
<dbReference type="InterPro" id="IPR033985">
    <property type="entry name" value="SusD-like_N"/>
</dbReference>
<dbReference type="Pfam" id="PF14322">
    <property type="entry name" value="SusD-like_3"/>
    <property type="match status" value="1"/>
</dbReference>
<dbReference type="RefSeq" id="WP_236133324.1">
    <property type="nucleotide sequence ID" value="NZ_JAKGTH010000007.1"/>
</dbReference>
<gene>
    <name evidence="8" type="ORF">L1I30_05820</name>
</gene>
<organism evidence="8 9">
    <name type="scientific">Gillisia lutea</name>
    <dbReference type="NCBI Taxonomy" id="2909668"/>
    <lineage>
        <taxon>Bacteria</taxon>
        <taxon>Pseudomonadati</taxon>
        <taxon>Bacteroidota</taxon>
        <taxon>Flavobacteriia</taxon>
        <taxon>Flavobacteriales</taxon>
        <taxon>Flavobacteriaceae</taxon>
        <taxon>Gillisia</taxon>
    </lineage>
</organism>
<comment type="caution">
    <text evidence="8">The sequence shown here is derived from an EMBL/GenBank/DDBJ whole genome shotgun (WGS) entry which is preliminary data.</text>
</comment>
<keyword evidence="5" id="KW-0998">Cell outer membrane</keyword>
<evidence type="ECO:0000313" key="8">
    <source>
        <dbReference type="EMBL" id="MCF4101174.1"/>
    </source>
</evidence>
<evidence type="ECO:0000259" key="6">
    <source>
        <dbReference type="Pfam" id="PF07980"/>
    </source>
</evidence>
<accession>A0ABS9EH78</accession>
<evidence type="ECO:0000313" key="9">
    <source>
        <dbReference type="Proteomes" id="UP001179363"/>
    </source>
</evidence>
<keyword evidence="4" id="KW-0472">Membrane</keyword>
<name>A0ABS9EH78_9FLAO</name>
<keyword evidence="3" id="KW-0732">Signal</keyword>
<evidence type="ECO:0000256" key="2">
    <source>
        <dbReference type="ARBA" id="ARBA00006275"/>
    </source>
</evidence>
<dbReference type="InterPro" id="IPR012944">
    <property type="entry name" value="SusD_RagB_dom"/>
</dbReference>
<evidence type="ECO:0000256" key="4">
    <source>
        <dbReference type="ARBA" id="ARBA00023136"/>
    </source>
</evidence>
<reference evidence="8" key="1">
    <citation type="submission" date="2022-01" db="EMBL/GenBank/DDBJ databases">
        <title>Gillisia lutea sp. nov., isolated from marine plastic residues from the Malvarosa beach (Valencia, Spain).</title>
        <authorList>
            <person name="Vidal-Verdu A."/>
            <person name="Molina-Menor E."/>
            <person name="Satari L."/>
            <person name="Pascual J."/>
            <person name="Pereto J."/>
            <person name="Porcar M."/>
        </authorList>
    </citation>
    <scope>NUCLEOTIDE SEQUENCE</scope>
    <source>
        <strain evidence="8">M10.2A</strain>
    </source>
</reference>
<dbReference type="PROSITE" id="PS51257">
    <property type="entry name" value="PROKAR_LIPOPROTEIN"/>
    <property type="match status" value="1"/>
</dbReference>
<proteinExistence type="inferred from homology"/>
<dbReference type="Gene3D" id="1.25.40.390">
    <property type="match status" value="1"/>
</dbReference>
<feature type="domain" description="SusD-like N-terminal" evidence="7">
    <location>
        <begin position="38"/>
        <end position="239"/>
    </location>
</feature>
<feature type="domain" description="RagB/SusD" evidence="6">
    <location>
        <begin position="284"/>
        <end position="521"/>
    </location>
</feature>
<dbReference type="Pfam" id="PF07980">
    <property type="entry name" value="SusD_RagB"/>
    <property type="match status" value="1"/>
</dbReference>
<keyword evidence="9" id="KW-1185">Reference proteome</keyword>
<evidence type="ECO:0000256" key="5">
    <source>
        <dbReference type="ARBA" id="ARBA00023237"/>
    </source>
</evidence>
<comment type="subcellular location">
    <subcellularLocation>
        <location evidence="1">Cell outer membrane</location>
    </subcellularLocation>
</comment>
<evidence type="ECO:0000259" key="7">
    <source>
        <dbReference type="Pfam" id="PF14322"/>
    </source>
</evidence>
<protein>
    <submittedName>
        <fullName evidence="8">RagB/SusD family nutrient uptake outer membrane protein</fullName>
    </submittedName>
</protein>
<evidence type="ECO:0000256" key="3">
    <source>
        <dbReference type="ARBA" id="ARBA00022729"/>
    </source>
</evidence>
<dbReference type="InterPro" id="IPR011990">
    <property type="entry name" value="TPR-like_helical_dom_sf"/>
</dbReference>
<evidence type="ECO:0000256" key="1">
    <source>
        <dbReference type="ARBA" id="ARBA00004442"/>
    </source>
</evidence>
<dbReference type="Proteomes" id="UP001179363">
    <property type="component" value="Unassembled WGS sequence"/>
</dbReference>
<sequence>MKKEITYRIMVMKRFSKTFYRASAFTFLLLFITSCEKEFLDRPPEDAYSLDEFYSSEAQVNASTNILYNAPWFQFANTPMWAIGELSSGNARTWDDNSADFMKFTVTNRKNHLANGWSSLWSVVAQANAVINFLPDRVDASVSQPVIDNAIGEAKFMRAMAYFYLVRIWGPVPIIENNLDYVYNPQINTNPVDDIYTFMENDLMFAIDNCYSKNRGSNYSDNGHISSGSAKALLAKIYLYQRDYSQARAYAEEVINSGEFKLFGLEVPGSYNDLFDTKNNNNEESIAAIQWSNTGEYGQGNPLQAMFAFTTALTGTGDGWGAVSPSIDLTQSYEDGDLRRYGTIMEEGNEYPNLNGGYVVPENPGTQGTNVAIKKYVVGKPEYNGGGSSQNAANNTYLLRYADLLLIHAEAIMAGAESTTDGAALASVNKVRERAGLEPLEVLTKEQLLHERRVELAFEGEYFYDLGRLDRSEAIAIISAQERGTYSNDDPPVIYSENFTPSADDFTFAYPPVEVQKNPLLEADPVPYNFN</sequence>
<dbReference type="EMBL" id="JAKGTH010000007">
    <property type="protein sequence ID" value="MCF4101174.1"/>
    <property type="molecule type" value="Genomic_DNA"/>
</dbReference>